<sequence>MLYEKENNISWIIFNREDKLNALDFDTWSQLRDSLIKADNDDTNVIVLTGKGRAFSAGDDIYSMYNLSNPQESELFFENLFAAIDAILNLSKPLISAVNGLAYGGGCEILLLSDIVIAVNDAKFSISEGKLGLIPPMASAIGYKALGRRIMRLLLTAEEIDAKEAKEIGIVDYIVPKEELNSKILEIVKLINNLDKNSIKSIKNWTRIDRKMIEKAVRELSFMCLTSPAKERMRKFIEKRNKLT</sequence>
<dbReference type="OrthoDB" id="27846at2157"/>
<protein>
    <submittedName>
        <fullName evidence="3">Enoyl-CoA hydratase</fullName>
    </submittedName>
</protein>
<dbReference type="InterPro" id="IPR018376">
    <property type="entry name" value="Enoyl-CoA_hyd/isom_CS"/>
</dbReference>
<dbReference type="CDD" id="cd06558">
    <property type="entry name" value="crotonase-like"/>
    <property type="match status" value="1"/>
</dbReference>
<reference evidence="3 4" key="1">
    <citation type="submission" date="2018-05" db="EMBL/GenBank/DDBJ databases">
        <title>Complete Genome Sequences of Extremely Thermoacidophilic, Metal-Mobilizing Type-Strain Members of the Archaeal Family Sulfolobaceae: Acidianus brierleyi DSM-1651T, Acidianus sulfidivorans DSM-18786T, Metallosphaera hakonensis DSM-7519T, and Metallosphaera prunae DSM-10039T.</title>
        <authorList>
            <person name="Counts J.A."/>
            <person name="Kelly R.M."/>
        </authorList>
    </citation>
    <scope>NUCLEOTIDE SEQUENCE [LARGE SCALE GENOMIC DNA]</scope>
    <source>
        <strain evidence="3 4">DSM 1651</strain>
    </source>
</reference>
<dbReference type="Gene3D" id="3.90.226.10">
    <property type="entry name" value="2-enoyl-CoA Hydratase, Chain A, domain 1"/>
    <property type="match status" value="1"/>
</dbReference>
<dbReference type="EMBL" id="CP029289">
    <property type="protein sequence ID" value="AWR96087.1"/>
    <property type="molecule type" value="Genomic_DNA"/>
</dbReference>
<dbReference type="PANTHER" id="PTHR42964">
    <property type="entry name" value="ENOYL-COA HYDRATASE"/>
    <property type="match status" value="1"/>
</dbReference>
<dbReference type="InterPro" id="IPR051683">
    <property type="entry name" value="Enoyl-CoA_Hydratase/Isomerase"/>
</dbReference>
<name>A0A2U9IJ75_9CREN</name>
<gene>
    <name evidence="3" type="ORF">DFR85_15615</name>
</gene>
<dbReference type="PANTHER" id="PTHR42964:SF1">
    <property type="entry name" value="POLYKETIDE BIOSYNTHESIS ENOYL-COA HYDRATASE PKSH-RELATED"/>
    <property type="match status" value="1"/>
</dbReference>
<dbReference type="GO" id="GO:0003824">
    <property type="term" value="F:catalytic activity"/>
    <property type="evidence" value="ECO:0007669"/>
    <property type="project" value="InterPro"/>
</dbReference>
<dbReference type="Proteomes" id="UP000248044">
    <property type="component" value="Chromosome"/>
</dbReference>
<keyword evidence="4" id="KW-1185">Reference proteome</keyword>
<evidence type="ECO:0000313" key="4">
    <source>
        <dbReference type="Proteomes" id="UP000248044"/>
    </source>
</evidence>
<dbReference type="AlphaFoldDB" id="A0A2U9IJ75"/>
<comment type="similarity">
    <text evidence="1 2">Belongs to the enoyl-CoA hydratase/isomerase family.</text>
</comment>
<evidence type="ECO:0000256" key="1">
    <source>
        <dbReference type="ARBA" id="ARBA00005254"/>
    </source>
</evidence>
<dbReference type="SUPFAM" id="SSF52096">
    <property type="entry name" value="ClpP/crotonase"/>
    <property type="match status" value="1"/>
</dbReference>
<dbReference type="InterPro" id="IPR029045">
    <property type="entry name" value="ClpP/crotonase-like_dom_sf"/>
</dbReference>
<evidence type="ECO:0000256" key="2">
    <source>
        <dbReference type="RuleBase" id="RU003707"/>
    </source>
</evidence>
<organism evidence="3 4">
    <name type="scientific">Acidianus brierleyi</name>
    <dbReference type="NCBI Taxonomy" id="41673"/>
    <lineage>
        <taxon>Archaea</taxon>
        <taxon>Thermoproteota</taxon>
        <taxon>Thermoprotei</taxon>
        <taxon>Sulfolobales</taxon>
        <taxon>Sulfolobaceae</taxon>
        <taxon>Acidianus</taxon>
    </lineage>
</organism>
<dbReference type="KEGG" id="abri:DFR85_15615"/>
<proteinExistence type="inferred from homology"/>
<dbReference type="InterPro" id="IPR001753">
    <property type="entry name" value="Enoyl-CoA_hydra/iso"/>
</dbReference>
<evidence type="ECO:0000313" key="3">
    <source>
        <dbReference type="EMBL" id="AWR96087.1"/>
    </source>
</evidence>
<accession>A0A2U9IJ75</accession>
<dbReference type="GO" id="GO:0008300">
    <property type="term" value="P:isoprenoid catabolic process"/>
    <property type="evidence" value="ECO:0007669"/>
    <property type="project" value="TreeGrafter"/>
</dbReference>
<dbReference type="PROSITE" id="PS00166">
    <property type="entry name" value="ENOYL_COA_HYDRATASE"/>
    <property type="match status" value="1"/>
</dbReference>
<dbReference type="Pfam" id="PF00378">
    <property type="entry name" value="ECH_1"/>
    <property type="match status" value="1"/>
</dbReference>